<dbReference type="EMBL" id="JANJQO010001821">
    <property type="protein sequence ID" value="KAJ2969116.1"/>
    <property type="molecule type" value="Genomic_DNA"/>
</dbReference>
<comment type="caution">
    <text evidence="1">The sequence shown here is derived from an EMBL/GenBank/DDBJ whole genome shotgun (WGS) entry which is preliminary data.</text>
</comment>
<gene>
    <name evidence="1" type="ORF">NQ176_g8840</name>
</gene>
<proteinExistence type="predicted"/>
<evidence type="ECO:0000313" key="2">
    <source>
        <dbReference type="Proteomes" id="UP001143910"/>
    </source>
</evidence>
<reference evidence="1" key="1">
    <citation type="submission" date="2022-08" db="EMBL/GenBank/DDBJ databases">
        <title>Genome Sequence of Lecanicillium fungicola.</title>
        <authorList>
            <person name="Buettner E."/>
        </authorList>
    </citation>
    <scope>NUCLEOTIDE SEQUENCE</scope>
    <source>
        <strain evidence="1">Babe33</strain>
    </source>
</reference>
<protein>
    <submittedName>
        <fullName evidence="1">Uncharacterized protein</fullName>
    </submittedName>
</protein>
<organism evidence="1 2">
    <name type="scientific">Zarea fungicola</name>
    <dbReference type="NCBI Taxonomy" id="93591"/>
    <lineage>
        <taxon>Eukaryota</taxon>
        <taxon>Fungi</taxon>
        <taxon>Dikarya</taxon>
        <taxon>Ascomycota</taxon>
        <taxon>Pezizomycotina</taxon>
        <taxon>Sordariomycetes</taxon>
        <taxon>Hypocreomycetidae</taxon>
        <taxon>Hypocreales</taxon>
        <taxon>Cordycipitaceae</taxon>
        <taxon>Zarea</taxon>
    </lineage>
</organism>
<accession>A0ACC1MS80</accession>
<dbReference type="Proteomes" id="UP001143910">
    <property type="component" value="Unassembled WGS sequence"/>
</dbReference>
<evidence type="ECO:0000313" key="1">
    <source>
        <dbReference type="EMBL" id="KAJ2969116.1"/>
    </source>
</evidence>
<keyword evidence="2" id="KW-1185">Reference proteome</keyword>
<sequence>MSSSTTVAPTGSIQPNATIANSTVLVLPQLTTPFVPPTQCTPVQHWTPATVSITTEGHDFGNITYSQILFPVTDAQFSACQPSGWDGIESKNRFRYSSAVCPSGYNYNQLSDLYNGQTNAETIRTTAYCCPSGFAYTFFYETSVGGIFGDNCIRTTSLGGSTNFNSSTTPANNTASASVSPRDVATTTAITTSPGPTIATMLYTPWRITWEKQDATQLSPTPPVVSVQVPVSTWVPGTEIDPSLTRKKVSNPNALSKGLSQVIGIVVGCVVAVFAGVGAFCGWLYVRSRRRRRQEFEREERELQDRRLARLAEYQRSRDPADDEPLPVYVKSRHQDKATGTSVAVPPYKERPSEDSSRDGHHQDERHGSGTGVNNDDDEQRLHDMQIQDNTNHRNARQRRSGRPRRE</sequence>
<name>A0ACC1MS80_9HYPO</name>